<dbReference type="InterPro" id="IPR010496">
    <property type="entry name" value="AL/BT2_dom"/>
</dbReference>
<keyword evidence="1" id="KW-0732">Signal</keyword>
<protein>
    <recommendedName>
        <fullName evidence="2">3-keto-alpha-glucoside-1,2-lyase/3-keto-2-hydroxy-glucal hydratase domain-containing protein</fullName>
    </recommendedName>
</protein>
<proteinExistence type="predicted"/>
<dbReference type="Pfam" id="PF06439">
    <property type="entry name" value="3keto-disac_hyd"/>
    <property type="match status" value="1"/>
</dbReference>
<accession>A0ABP8NL21</accession>
<organism evidence="3 4">
    <name type="scientific">Nibrella saemangeumensis</name>
    <dbReference type="NCBI Taxonomy" id="1084526"/>
    <lineage>
        <taxon>Bacteria</taxon>
        <taxon>Pseudomonadati</taxon>
        <taxon>Bacteroidota</taxon>
        <taxon>Cytophagia</taxon>
        <taxon>Cytophagales</taxon>
        <taxon>Spirosomataceae</taxon>
        <taxon>Nibrella</taxon>
    </lineage>
</organism>
<dbReference type="Gene3D" id="2.60.120.560">
    <property type="entry name" value="Exo-inulinase, domain 1"/>
    <property type="match status" value="1"/>
</dbReference>
<keyword evidence="4" id="KW-1185">Reference proteome</keyword>
<feature type="domain" description="3-keto-alpha-glucoside-1,2-lyase/3-keto-2-hydroxy-glucal hydratase" evidence="2">
    <location>
        <begin position="24"/>
        <end position="209"/>
    </location>
</feature>
<gene>
    <name evidence="3" type="ORF">GCM10023189_55200</name>
</gene>
<reference evidence="4" key="1">
    <citation type="journal article" date="2019" name="Int. J. Syst. Evol. Microbiol.">
        <title>The Global Catalogue of Microorganisms (GCM) 10K type strain sequencing project: providing services to taxonomists for standard genome sequencing and annotation.</title>
        <authorList>
            <consortium name="The Broad Institute Genomics Platform"/>
            <consortium name="The Broad Institute Genome Sequencing Center for Infectious Disease"/>
            <person name="Wu L."/>
            <person name="Ma J."/>
        </authorList>
    </citation>
    <scope>NUCLEOTIDE SEQUENCE [LARGE SCALE GENOMIC DNA]</scope>
    <source>
        <strain evidence="4">JCM 17927</strain>
    </source>
</reference>
<dbReference type="EMBL" id="BAABHD010000084">
    <property type="protein sequence ID" value="GAA4469014.1"/>
    <property type="molecule type" value="Genomic_DNA"/>
</dbReference>
<dbReference type="Proteomes" id="UP001501175">
    <property type="component" value="Unassembled WGS sequence"/>
</dbReference>
<evidence type="ECO:0000313" key="3">
    <source>
        <dbReference type="EMBL" id="GAA4469014.1"/>
    </source>
</evidence>
<feature type="chain" id="PRO_5047358374" description="3-keto-alpha-glucoside-1,2-lyase/3-keto-2-hydroxy-glucal hydratase domain-containing protein" evidence="1">
    <location>
        <begin position="21"/>
        <end position="214"/>
    </location>
</feature>
<evidence type="ECO:0000259" key="2">
    <source>
        <dbReference type="Pfam" id="PF06439"/>
    </source>
</evidence>
<feature type="signal peptide" evidence="1">
    <location>
        <begin position="1"/>
        <end position="20"/>
    </location>
</feature>
<name>A0ABP8NL21_9BACT</name>
<evidence type="ECO:0000313" key="4">
    <source>
        <dbReference type="Proteomes" id="UP001501175"/>
    </source>
</evidence>
<dbReference type="RefSeq" id="WP_345249278.1">
    <property type="nucleotide sequence ID" value="NZ_BAABHD010000084.1"/>
</dbReference>
<sequence length="214" mass="24090">MKLTLTLLTALCLLTAFVTAQKEKWQKIFNGKDFTGWTIRGEKVLNDYRIENGEIVGVSKPGSQNTFLCTNKDYSDFILELDVKVDTAMNSGIQIRSHSRPDFKNGRVHGYQIEIDPSARAWSGGIYDEARRGWLADLTKNPAGQKAFNKYGWNKYRIEANGSMLSVSVNGVPTASIRDTVDASGFIALQVHGTKVERPMEVRWRSIRLMEIGR</sequence>
<evidence type="ECO:0000256" key="1">
    <source>
        <dbReference type="SAM" id="SignalP"/>
    </source>
</evidence>
<comment type="caution">
    <text evidence="3">The sequence shown here is derived from an EMBL/GenBank/DDBJ whole genome shotgun (WGS) entry which is preliminary data.</text>
</comment>